<evidence type="ECO:0000256" key="1">
    <source>
        <dbReference type="ARBA" id="ARBA00008779"/>
    </source>
</evidence>
<dbReference type="SUPFAM" id="SSF53649">
    <property type="entry name" value="Alkaline phosphatase-like"/>
    <property type="match status" value="1"/>
</dbReference>
<protein>
    <submittedName>
        <fullName evidence="4">N-acetylgalactosamine 6-sulfatase (GALNS)</fullName>
    </submittedName>
</protein>
<evidence type="ECO:0000259" key="3">
    <source>
        <dbReference type="Pfam" id="PF00884"/>
    </source>
</evidence>
<dbReference type="InterPro" id="IPR000917">
    <property type="entry name" value="Sulfatase_N"/>
</dbReference>
<comment type="similarity">
    <text evidence="1">Belongs to the sulfatase family.</text>
</comment>
<dbReference type="CDD" id="cd16144">
    <property type="entry name" value="ARS_like"/>
    <property type="match status" value="1"/>
</dbReference>
<dbReference type="PANTHER" id="PTHR42693">
    <property type="entry name" value="ARYLSULFATASE FAMILY MEMBER"/>
    <property type="match status" value="1"/>
</dbReference>
<proteinExistence type="inferred from homology"/>
<dbReference type="AlphaFoldDB" id="A0A4P6YC32"/>
<dbReference type="Pfam" id="PF00884">
    <property type="entry name" value="Sulfatase"/>
    <property type="match status" value="1"/>
</dbReference>
<gene>
    <name evidence="4" type="ORF">E1750_03480</name>
</gene>
<dbReference type="InterPro" id="IPR050738">
    <property type="entry name" value="Sulfatase"/>
</dbReference>
<accession>A0A4P6YC32</accession>
<dbReference type="OrthoDB" id="9765065at2"/>
<dbReference type="Proteomes" id="UP000291124">
    <property type="component" value="Chromosome"/>
</dbReference>
<feature type="domain" description="Sulfatase N-terminal" evidence="3">
    <location>
        <begin position="31"/>
        <end position="338"/>
    </location>
</feature>
<dbReference type="GO" id="GO:0004065">
    <property type="term" value="F:arylsulfatase activity"/>
    <property type="evidence" value="ECO:0007669"/>
    <property type="project" value="TreeGrafter"/>
</dbReference>
<keyword evidence="5" id="KW-1185">Reference proteome</keyword>
<dbReference type="Gene3D" id="3.40.720.10">
    <property type="entry name" value="Alkaline Phosphatase, subunit A"/>
    <property type="match status" value="1"/>
</dbReference>
<dbReference type="Gene3D" id="3.30.1120.10">
    <property type="match status" value="1"/>
</dbReference>
<evidence type="ECO:0000313" key="5">
    <source>
        <dbReference type="Proteomes" id="UP000291124"/>
    </source>
</evidence>
<evidence type="ECO:0000256" key="2">
    <source>
        <dbReference type="ARBA" id="ARBA00022801"/>
    </source>
</evidence>
<organism evidence="4 5">
    <name type="scientific">Flavobacterium nackdongense</name>
    <dbReference type="NCBI Taxonomy" id="2547394"/>
    <lineage>
        <taxon>Bacteria</taxon>
        <taxon>Pseudomonadati</taxon>
        <taxon>Bacteroidota</taxon>
        <taxon>Flavobacteriia</taxon>
        <taxon>Flavobacteriales</taxon>
        <taxon>Flavobacteriaceae</taxon>
        <taxon>Flavobacterium</taxon>
    </lineage>
</organism>
<reference evidence="5" key="1">
    <citation type="submission" date="2019-03" db="EMBL/GenBank/DDBJ databases">
        <title>Flavobacterium sp.</title>
        <authorList>
            <person name="Kim H."/>
        </authorList>
    </citation>
    <scope>NUCLEOTIDE SEQUENCE [LARGE SCALE GENOMIC DNA]</scope>
    <source>
        <strain evidence="5">GS13</strain>
    </source>
</reference>
<dbReference type="InterPro" id="IPR017850">
    <property type="entry name" value="Alkaline_phosphatase_core_sf"/>
</dbReference>
<dbReference type="KEGG" id="fnk:E1750_03480"/>
<sequence length="447" mass="50466">MSALNKMILKLHFSMCLIVLFSIGTLAQEKPNVIIILADDQGNADAGFQRSPATLSTPSIDKLAASGVIFSQAYASAYVCAPTRAGLLTGRYQQRFGFYTANDSRVGLPLSETTLADLLQKEGYRTGIFGKWHLGIEESYHPLKRGFMDFYGFLGHGGHDYYNFSCPDEKNYECIQRNFKTVNESGYLTDILAKEACSFIKGNAEKKKPFFLYLPFNAVHAPLQAPEEDIKRFNTGNRNRDIQLAMIYRMDLAIGEVIKTLKEEGIYENTLIFYFSDNGGAKATSANNLPLRDYKQSVYEGGLRVPFVVSWPAQLQPSVCKEPIISLDIMPTICAILDIKLPTNKIFDGKNILPAIDGKLKQPLHEALFWDGAENRWAVRSGQWKLVFDKGAKLELYDLQNDISESRNLAAQNPDKTNELKLKYEKWRAEMKTPMGDFKKKNRKKNK</sequence>
<name>A0A4P6YC32_9FLAO</name>
<dbReference type="PANTHER" id="PTHR42693:SF53">
    <property type="entry name" value="ENDO-4-O-SULFATASE"/>
    <property type="match status" value="1"/>
</dbReference>
<dbReference type="EMBL" id="CP037933">
    <property type="protein sequence ID" value="QBN17900.1"/>
    <property type="molecule type" value="Genomic_DNA"/>
</dbReference>
<keyword evidence="2" id="KW-0378">Hydrolase</keyword>
<evidence type="ECO:0000313" key="4">
    <source>
        <dbReference type="EMBL" id="QBN17900.1"/>
    </source>
</evidence>